<dbReference type="Pfam" id="PF00067">
    <property type="entry name" value="p450"/>
    <property type="match status" value="1"/>
</dbReference>
<dbReference type="GO" id="GO:0016705">
    <property type="term" value="F:oxidoreductase activity, acting on paired donors, with incorporation or reduction of molecular oxygen"/>
    <property type="evidence" value="ECO:0007669"/>
    <property type="project" value="InterPro"/>
</dbReference>
<dbReference type="Gene3D" id="1.10.630.10">
    <property type="entry name" value="Cytochrome P450"/>
    <property type="match status" value="1"/>
</dbReference>
<dbReference type="InterPro" id="IPR017972">
    <property type="entry name" value="Cyt_P450_CS"/>
</dbReference>
<dbReference type="InterPro" id="IPR002397">
    <property type="entry name" value="Cyt_P450_B"/>
</dbReference>
<dbReference type="PANTHER" id="PTHR46696:SF1">
    <property type="entry name" value="CYTOCHROME P450 YJIB-RELATED"/>
    <property type="match status" value="1"/>
</dbReference>
<keyword evidence="3 7" id="KW-0479">Metal-binding</keyword>
<dbReference type="InterPro" id="IPR036396">
    <property type="entry name" value="Cyt_P450_sf"/>
</dbReference>
<dbReference type="EMBL" id="CP035758">
    <property type="protein sequence ID" value="QBD76046.1"/>
    <property type="molecule type" value="Genomic_DNA"/>
</dbReference>
<evidence type="ECO:0000256" key="7">
    <source>
        <dbReference type="RuleBase" id="RU000461"/>
    </source>
</evidence>
<keyword evidence="6 7" id="KW-0503">Monooxygenase</keyword>
<evidence type="ECO:0000256" key="3">
    <source>
        <dbReference type="ARBA" id="ARBA00022723"/>
    </source>
</evidence>
<dbReference type="RefSeq" id="WP_129886642.1">
    <property type="nucleotide sequence ID" value="NZ_CP035758.1"/>
</dbReference>
<evidence type="ECO:0000313" key="8">
    <source>
        <dbReference type="EMBL" id="QBD76046.1"/>
    </source>
</evidence>
<evidence type="ECO:0000256" key="4">
    <source>
        <dbReference type="ARBA" id="ARBA00023002"/>
    </source>
</evidence>
<keyword evidence="5 7" id="KW-0408">Iron</keyword>
<dbReference type="GO" id="GO:0005506">
    <property type="term" value="F:iron ion binding"/>
    <property type="evidence" value="ECO:0007669"/>
    <property type="project" value="InterPro"/>
</dbReference>
<evidence type="ECO:0000256" key="6">
    <source>
        <dbReference type="ARBA" id="ARBA00023033"/>
    </source>
</evidence>
<sequence length="395" mass="44833">MQTKPNREQLTASYNWYRQMRETQPVFFDPKMQGWHIFRYDDVARVITDHTTFSSDESNFLPPEYRNATPISSSMLRMDPPRHQKLRQIVSQAFTPRIVAQMEARIKEITNGLLDQVVAKGEMDVVRDLAAPLPIIVIAELLGIPAERREEFKQWSDASVSGDGERSKEDMQAIIQAIDSIRAYFIQLFEERRDRQQQQPHNDLVSALLLAEVDGERLSTEELIGFCMLLLIAGNETTTNLLGNTILCLDEHPGTVERLRAQRELVPATLEEVLRYYSPVKVTVRGTTTETTIGDQRIAAGQLLLIWIASADRDEAQFPHADQFIIGREPNRHLGFGRGIHFCLGAPLARLEAKIALNAMLDRLPGSWHVPDVPLSPIKSMSVFGVKELPLTWQK</sequence>
<dbReference type="PANTHER" id="PTHR46696">
    <property type="entry name" value="P450, PUTATIVE (EUROFUNG)-RELATED"/>
    <property type="match status" value="1"/>
</dbReference>
<accession>A0A4P6JMX1</accession>
<keyword evidence="9" id="KW-1185">Reference proteome</keyword>
<evidence type="ECO:0000256" key="1">
    <source>
        <dbReference type="ARBA" id="ARBA00010617"/>
    </source>
</evidence>
<dbReference type="PROSITE" id="PS00086">
    <property type="entry name" value="CYTOCHROME_P450"/>
    <property type="match status" value="1"/>
</dbReference>
<dbReference type="FunFam" id="1.10.630.10:FF:000018">
    <property type="entry name" value="Cytochrome P450 monooxygenase"/>
    <property type="match status" value="1"/>
</dbReference>
<dbReference type="AlphaFoldDB" id="A0A4P6JMX1"/>
<reference evidence="8 9" key="1">
    <citation type="submission" date="2019-01" db="EMBL/GenBank/DDBJ databases">
        <title>Ktedonosporobacter rubrisoli SCAWS-G2.</title>
        <authorList>
            <person name="Huang Y."/>
            <person name="Yan B."/>
        </authorList>
    </citation>
    <scope>NUCLEOTIDE SEQUENCE [LARGE SCALE GENOMIC DNA]</scope>
    <source>
        <strain evidence="8 9">SCAWS-G2</strain>
    </source>
</reference>
<dbReference type="GO" id="GO:0004497">
    <property type="term" value="F:monooxygenase activity"/>
    <property type="evidence" value="ECO:0007669"/>
    <property type="project" value="UniProtKB-KW"/>
</dbReference>
<dbReference type="Proteomes" id="UP000290365">
    <property type="component" value="Chromosome"/>
</dbReference>
<gene>
    <name evidence="8" type="ORF">EPA93_08520</name>
</gene>
<keyword evidence="4 7" id="KW-0560">Oxidoreductase</keyword>
<evidence type="ECO:0000256" key="5">
    <source>
        <dbReference type="ARBA" id="ARBA00023004"/>
    </source>
</evidence>
<dbReference type="GO" id="GO:0020037">
    <property type="term" value="F:heme binding"/>
    <property type="evidence" value="ECO:0007669"/>
    <property type="project" value="InterPro"/>
</dbReference>
<organism evidence="8 9">
    <name type="scientific">Ktedonosporobacter rubrisoli</name>
    <dbReference type="NCBI Taxonomy" id="2509675"/>
    <lineage>
        <taxon>Bacteria</taxon>
        <taxon>Bacillati</taxon>
        <taxon>Chloroflexota</taxon>
        <taxon>Ktedonobacteria</taxon>
        <taxon>Ktedonobacterales</taxon>
        <taxon>Ktedonosporobacteraceae</taxon>
        <taxon>Ktedonosporobacter</taxon>
    </lineage>
</organism>
<dbReference type="CDD" id="cd11032">
    <property type="entry name" value="P450_EryK-like"/>
    <property type="match status" value="1"/>
</dbReference>
<name>A0A4P6JMX1_KTERU</name>
<dbReference type="InterPro" id="IPR001128">
    <property type="entry name" value="Cyt_P450"/>
</dbReference>
<keyword evidence="2 7" id="KW-0349">Heme</keyword>
<dbReference type="KEGG" id="kbs:EPA93_08520"/>
<protein>
    <submittedName>
        <fullName evidence="8">Cytochrome P450</fullName>
    </submittedName>
</protein>
<dbReference type="PRINTS" id="PR00385">
    <property type="entry name" value="P450"/>
</dbReference>
<proteinExistence type="inferred from homology"/>
<evidence type="ECO:0000313" key="9">
    <source>
        <dbReference type="Proteomes" id="UP000290365"/>
    </source>
</evidence>
<evidence type="ECO:0000256" key="2">
    <source>
        <dbReference type="ARBA" id="ARBA00022617"/>
    </source>
</evidence>
<dbReference type="OrthoDB" id="9801155at2"/>
<dbReference type="SUPFAM" id="SSF48264">
    <property type="entry name" value="Cytochrome P450"/>
    <property type="match status" value="1"/>
</dbReference>
<dbReference type="PRINTS" id="PR00359">
    <property type="entry name" value="BP450"/>
</dbReference>
<comment type="similarity">
    <text evidence="1 7">Belongs to the cytochrome P450 family.</text>
</comment>